<dbReference type="PANTHER" id="PTHR45266:SF3">
    <property type="entry name" value="OXALOACETATE DECARBOXYLASE ALPHA CHAIN"/>
    <property type="match status" value="1"/>
</dbReference>
<dbReference type="Gene3D" id="2.40.50.100">
    <property type="match status" value="1"/>
</dbReference>
<accession>A0A8J6Y2D7</accession>
<dbReference type="InterPro" id="IPR001882">
    <property type="entry name" value="Biotin_BS"/>
</dbReference>
<dbReference type="InterPro" id="IPR050709">
    <property type="entry name" value="Biotin_Carboxyl_Carrier/Decarb"/>
</dbReference>
<keyword evidence="7 9" id="KW-0275">Fatty acid biosynthesis</keyword>
<dbReference type="Proteomes" id="UP000648239">
    <property type="component" value="Unassembled WGS sequence"/>
</dbReference>
<dbReference type="PANTHER" id="PTHR45266">
    <property type="entry name" value="OXALOACETATE DECARBOXYLASE ALPHA CHAIN"/>
    <property type="match status" value="1"/>
</dbReference>
<dbReference type="GO" id="GO:0003989">
    <property type="term" value="F:acetyl-CoA carboxylase activity"/>
    <property type="evidence" value="ECO:0007669"/>
    <property type="project" value="InterPro"/>
</dbReference>
<dbReference type="EMBL" id="JACXWD010000080">
    <property type="protein sequence ID" value="MBD3869370.1"/>
    <property type="molecule type" value="Genomic_DNA"/>
</dbReference>
<keyword evidence="6 9" id="KW-0443">Lipid metabolism</keyword>
<dbReference type="PROSITE" id="PS50968">
    <property type="entry name" value="BIOTINYL_LIPOYL"/>
    <property type="match status" value="1"/>
</dbReference>
<comment type="caution">
    <text evidence="11">The sequence shown here is derived from an EMBL/GenBank/DDBJ whole genome shotgun (WGS) entry which is preliminary data.</text>
</comment>
<evidence type="ECO:0000256" key="5">
    <source>
        <dbReference type="ARBA" id="ARBA00022832"/>
    </source>
</evidence>
<reference evidence="11 12" key="1">
    <citation type="submission" date="2020-08" db="EMBL/GenBank/DDBJ databases">
        <title>Acidobacteriota in marine sediments use diverse sulfur dissimilation pathways.</title>
        <authorList>
            <person name="Wasmund K."/>
        </authorList>
    </citation>
    <scope>NUCLEOTIDE SEQUENCE [LARGE SCALE GENOMIC DNA]</scope>
    <source>
        <strain evidence="11">MAG AM4</strain>
    </source>
</reference>
<name>A0A8J6Y2D7_9BACT</name>
<keyword evidence="8 9" id="KW-0092">Biotin</keyword>
<evidence type="ECO:0000256" key="6">
    <source>
        <dbReference type="ARBA" id="ARBA00023098"/>
    </source>
</evidence>
<evidence type="ECO:0000256" key="8">
    <source>
        <dbReference type="ARBA" id="ARBA00023267"/>
    </source>
</evidence>
<comment type="function">
    <text evidence="1 9">This protein is a component of the acetyl coenzyme A carboxylase complex; first, biotin carboxylase catalyzes the carboxylation of the carrier protein and then the transcarboxylase transfers the carboxyl group to form malonyl-CoA.</text>
</comment>
<proteinExistence type="predicted"/>
<dbReference type="SUPFAM" id="SSF51230">
    <property type="entry name" value="Single hybrid motif"/>
    <property type="match status" value="1"/>
</dbReference>
<evidence type="ECO:0000313" key="12">
    <source>
        <dbReference type="Proteomes" id="UP000648239"/>
    </source>
</evidence>
<evidence type="ECO:0000259" key="10">
    <source>
        <dbReference type="PROSITE" id="PS50968"/>
    </source>
</evidence>
<dbReference type="GO" id="GO:0006633">
    <property type="term" value="P:fatty acid biosynthetic process"/>
    <property type="evidence" value="ECO:0007669"/>
    <property type="project" value="UniProtKB-UniPathway"/>
</dbReference>
<comment type="pathway">
    <text evidence="2 9">Lipid metabolism; fatty acid biosynthesis.</text>
</comment>
<evidence type="ECO:0000313" key="11">
    <source>
        <dbReference type="EMBL" id="MBD3869370.1"/>
    </source>
</evidence>
<dbReference type="PROSITE" id="PS00188">
    <property type="entry name" value="BIOTIN"/>
    <property type="match status" value="1"/>
</dbReference>
<organism evidence="11 12">
    <name type="scientific">Candidatus Polarisedimenticola svalbardensis</name>
    <dbReference type="NCBI Taxonomy" id="2886004"/>
    <lineage>
        <taxon>Bacteria</taxon>
        <taxon>Pseudomonadati</taxon>
        <taxon>Acidobacteriota</taxon>
        <taxon>Candidatus Polarisedimenticolia</taxon>
        <taxon>Candidatus Polarisedimenticolales</taxon>
        <taxon>Candidatus Polarisedimenticolaceae</taxon>
        <taxon>Candidatus Polarisedimenticola</taxon>
    </lineage>
</organism>
<dbReference type="InterPro" id="IPR001249">
    <property type="entry name" value="AcCoA_biotinCC"/>
</dbReference>
<dbReference type="AlphaFoldDB" id="A0A8J6Y2D7"/>
<keyword evidence="5 9" id="KW-0276">Fatty acid metabolism</keyword>
<evidence type="ECO:0000256" key="1">
    <source>
        <dbReference type="ARBA" id="ARBA00003761"/>
    </source>
</evidence>
<keyword evidence="4 9" id="KW-0444">Lipid biosynthesis</keyword>
<dbReference type="InterPro" id="IPR011053">
    <property type="entry name" value="Single_hybrid_motif"/>
</dbReference>
<evidence type="ECO:0000256" key="2">
    <source>
        <dbReference type="ARBA" id="ARBA00005194"/>
    </source>
</evidence>
<feature type="domain" description="Lipoyl-binding" evidence="10">
    <location>
        <begin position="82"/>
        <end position="158"/>
    </location>
</feature>
<dbReference type="PRINTS" id="PR01071">
    <property type="entry name" value="ACOABIOTINCC"/>
</dbReference>
<evidence type="ECO:0000256" key="3">
    <source>
        <dbReference type="ARBA" id="ARBA00017562"/>
    </source>
</evidence>
<gene>
    <name evidence="11" type="primary">accB</name>
    <name evidence="11" type="ORF">IFK94_14715</name>
</gene>
<dbReference type="InterPro" id="IPR000089">
    <property type="entry name" value="Biotin_lipoyl"/>
</dbReference>
<dbReference type="GO" id="GO:0009317">
    <property type="term" value="C:acetyl-CoA carboxylase complex"/>
    <property type="evidence" value="ECO:0007669"/>
    <property type="project" value="InterPro"/>
</dbReference>
<protein>
    <recommendedName>
        <fullName evidence="3 9">Biotin carboxyl carrier protein of acetyl-CoA carboxylase</fullName>
    </recommendedName>
</protein>
<sequence length="160" mass="17192">MDVKQISDLIDILSRSDVSTLKYEEESFKLTLMKERPAPQAVAQPAMQPMVQAPAPVQEVVAAVPGGTAAPVEAPAPPAEDLAEMATPFVGTYYSAPTPDAEPFVKVGSRVTQGQVMCIVEAMKLMNEIESEFSGEVVEILATNGQPVEFGEVLFRIRPS</sequence>
<evidence type="ECO:0000256" key="7">
    <source>
        <dbReference type="ARBA" id="ARBA00023160"/>
    </source>
</evidence>
<dbReference type="NCBIfam" id="TIGR00531">
    <property type="entry name" value="BCCP"/>
    <property type="match status" value="1"/>
</dbReference>
<dbReference type="Pfam" id="PF00364">
    <property type="entry name" value="Biotin_lipoyl"/>
    <property type="match status" value="1"/>
</dbReference>
<evidence type="ECO:0000256" key="4">
    <source>
        <dbReference type="ARBA" id="ARBA00022516"/>
    </source>
</evidence>
<dbReference type="UniPathway" id="UPA00094"/>
<dbReference type="CDD" id="cd06850">
    <property type="entry name" value="biotinyl_domain"/>
    <property type="match status" value="1"/>
</dbReference>
<evidence type="ECO:0000256" key="9">
    <source>
        <dbReference type="RuleBase" id="RU364072"/>
    </source>
</evidence>